<proteinExistence type="predicted"/>
<feature type="transmembrane region" description="Helical" evidence="2">
    <location>
        <begin position="35"/>
        <end position="55"/>
    </location>
</feature>
<protein>
    <submittedName>
        <fullName evidence="3">Cell division protein DivIC (FtsB), stabilizes FtsL against RasP cleavage</fullName>
    </submittedName>
</protein>
<dbReference type="Proteomes" id="UP000254082">
    <property type="component" value="Unassembled WGS sequence"/>
</dbReference>
<dbReference type="AlphaFoldDB" id="A0A380JC64"/>
<dbReference type="OrthoDB" id="2242646at2"/>
<dbReference type="EMBL" id="UHFA01000002">
    <property type="protein sequence ID" value="SUN35399.1"/>
    <property type="molecule type" value="Genomic_DNA"/>
</dbReference>
<reference evidence="3 4" key="1">
    <citation type="submission" date="2018-06" db="EMBL/GenBank/DDBJ databases">
        <authorList>
            <consortium name="Pathogen Informatics"/>
            <person name="Doyle S."/>
        </authorList>
    </citation>
    <scope>NUCLEOTIDE SEQUENCE [LARGE SCALE GENOMIC DNA]</scope>
    <source>
        <strain evidence="4">NCTC 11391</strain>
    </source>
</reference>
<keyword evidence="4" id="KW-1185">Reference proteome</keyword>
<dbReference type="PANTHER" id="PTHR40027">
    <property type="entry name" value="CELL DIVISION PROTEIN DIVIC"/>
    <property type="match status" value="1"/>
</dbReference>
<keyword evidence="2" id="KW-0812">Transmembrane</keyword>
<sequence>MSKSDKVVQLNNDYIKETNLTKRYEEEEARKRHRFMGWTLIFVILLFILPTYNLVSSYRDLQSKKAEIVKLKANYKETKSQTSKEEQLAKQLKDDEFVEKYARAKYHYSNSGEVTFIIPELVPQ</sequence>
<dbReference type="GO" id="GO:0051301">
    <property type="term" value="P:cell division"/>
    <property type="evidence" value="ECO:0007669"/>
    <property type="project" value="UniProtKB-KW"/>
</dbReference>
<organism evidence="3 4">
    <name type="scientific">Streptococcus downei MFe28</name>
    <dbReference type="NCBI Taxonomy" id="764290"/>
    <lineage>
        <taxon>Bacteria</taxon>
        <taxon>Bacillati</taxon>
        <taxon>Bacillota</taxon>
        <taxon>Bacilli</taxon>
        <taxon>Lactobacillales</taxon>
        <taxon>Streptococcaceae</taxon>
        <taxon>Streptococcus</taxon>
    </lineage>
</organism>
<keyword evidence="3" id="KW-0131">Cell cycle</keyword>
<keyword evidence="2" id="KW-0472">Membrane</keyword>
<gene>
    <name evidence="3" type="ORF">NCTC11391_00381</name>
</gene>
<dbReference type="InterPro" id="IPR007060">
    <property type="entry name" value="FtsL/DivIC"/>
</dbReference>
<name>A0A380JC64_STRDO</name>
<evidence type="ECO:0000256" key="1">
    <source>
        <dbReference type="SAM" id="Coils"/>
    </source>
</evidence>
<evidence type="ECO:0000313" key="3">
    <source>
        <dbReference type="EMBL" id="SUN35399.1"/>
    </source>
</evidence>
<keyword evidence="3" id="KW-0132">Cell division</keyword>
<keyword evidence="2" id="KW-1133">Transmembrane helix</keyword>
<dbReference type="InterPro" id="IPR039076">
    <property type="entry name" value="DivIC"/>
</dbReference>
<evidence type="ECO:0000256" key="2">
    <source>
        <dbReference type="SAM" id="Phobius"/>
    </source>
</evidence>
<dbReference type="PANTHER" id="PTHR40027:SF1">
    <property type="entry name" value="CELL DIVISION PROTEIN DIVIC"/>
    <property type="match status" value="1"/>
</dbReference>
<keyword evidence="1" id="KW-0175">Coiled coil</keyword>
<accession>A0A380JC64</accession>
<dbReference type="Pfam" id="PF04977">
    <property type="entry name" value="DivIC"/>
    <property type="match status" value="1"/>
</dbReference>
<dbReference type="RefSeq" id="WP_002999731.1">
    <property type="nucleotide sequence ID" value="NZ_UHFA01000002.1"/>
</dbReference>
<feature type="coiled-coil region" evidence="1">
    <location>
        <begin position="61"/>
        <end position="95"/>
    </location>
</feature>
<evidence type="ECO:0000313" key="4">
    <source>
        <dbReference type="Proteomes" id="UP000254082"/>
    </source>
</evidence>